<dbReference type="FunFam" id="1.25.40.10:FF:000306">
    <property type="entry name" value="Cell cycle control protein cwf4"/>
    <property type="match status" value="1"/>
</dbReference>
<dbReference type="SUPFAM" id="SSF48452">
    <property type="entry name" value="TPR-like"/>
    <property type="match status" value="4"/>
</dbReference>
<dbReference type="GO" id="GO:0000245">
    <property type="term" value="P:spliceosomal complex assembly"/>
    <property type="evidence" value="ECO:0007669"/>
    <property type="project" value="TreeGrafter"/>
</dbReference>
<dbReference type="SMART" id="SM00386">
    <property type="entry name" value="HAT"/>
    <property type="match status" value="12"/>
</dbReference>
<name>A0A7S2P9P2_9STRA</name>
<dbReference type="InterPro" id="IPR055433">
    <property type="entry name" value="HAT_Syf1-like_N"/>
</dbReference>
<comment type="function">
    <text evidence="8">Involved in pre-mRNA splicing and cell cycle progression. Required for the spliceosome assembly and initiation of the DNA replication.</text>
</comment>
<organism evidence="11">
    <name type="scientific">Leptocylindrus danicus</name>
    <dbReference type="NCBI Taxonomy" id="163516"/>
    <lineage>
        <taxon>Eukaryota</taxon>
        <taxon>Sar</taxon>
        <taxon>Stramenopiles</taxon>
        <taxon>Ochrophyta</taxon>
        <taxon>Bacillariophyta</taxon>
        <taxon>Coscinodiscophyceae</taxon>
        <taxon>Chaetocerotophycidae</taxon>
        <taxon>Leptocylindrales</taxon>
        <taxon>Leptocylindraceae</taxon>
        <taxon>Leptocylindrus</taxon>
    </lineage>
</organism>
<feature type="domain" description="Pre-mRNA-splicing factor Syf1/CRNKL1-like C-terminal HAT-repeats" evidence="9">
    <location>
        <begin position="316"/>
        <end position="543"/>
    </location>
</feature>
<dbReference type="GO" id="GO:0071007">
    <property type="term" value="C:U2-type catalytic step 2 spliceosome"/>
    <property type="evidence" value="ECO:0007669"/>
    <property type="project" value="TreeGrafter"/>
</dbReference>
<dbReference type="Pfam" id="PF23233">
    <property type="entry name" value="HAT_Syf1_CNRKL1_N"/>
    <property type="match status" value="1"/>
</dbReference>
<evidence type="ECO:0000256" key="5">
    <source>
        <dbReference type="ARBA" id="ARBA00022737"/>
    </source>
</evidence>
<evidence type="ECO:0000259" key="10">
    <source>
        <dbReference type="Pfam" id="PF23233"/>
    </source>
</evidence>
<dbReference type="InterPro" id="IPR003107">
    <property type="entry name" value="HAT"/>
</dbReference>
<evidence type="ECO:0008006" key="12">
    <source>
        <dbReference type="Google" id="ProtNLM"/>
    </source>
</evidence>
<evidence type="ECO:0000256" key="8">
    <source>
        <dbReference type="ARBA" id="ARBA00037040"/>
    </source>
</evidence>
<dbReference type="EMBL" id="HBGY01017315">
    <property type="protein sequence ID" value="CAD9584122.1"/>
    <property type="molecule type" value="Transcribed_RNA"/>
</dbReference>
<feature type="domain" description="Pre-mRNA-splicing factor Syf1-like N-terminal HAT-repeats" evidence="10">
    <location>
        <begin position="57"/>
        <end position="201"/>
    </location>
</feature>
<accession>A0A7S2P9P2</accession>
<evidence type="ECO:0000256" key="1">
    <source>
        <dbReference type="ARBA" id="ARBA00004123"/>
    </source>
</evidence>
<dbReference type="Pfam" id="PF23231">
    <property type="entry name" value="HAT_Syf1_CNRKL1_C"/>
    <property type="match status" value="1"/>
</dbReference>
<evidence type="ECO:0000256" key="4">
    <source>
        <dbReference type="ARBA" id="ARBA00022728"/>
    </source>
</evidence>
<keyword evidence="7" id="KW-0539">Nucleus</keyword>
<evidence type="ECO:0000256" key="7">
    <source>
        <dbReference type="ARBA" id="ARBA00023242"/>
    </source>
</evidence>
<keyword evidence="3" id="KW-0507">mRNA processing</keyword>
<dbReference type="Gene3D" id="1.25.40.10">
    <property type="entry name" value="Tetratricopeptide repeat domain"/>
    <property type="match status" value="3"/>
</dbReference>
<comment type="similarity">
    <text evidence="2">Belongs to the crooked-neck family.</text>
</comment>
<dbReference type="PANTHER" id="PTHR11246">
    <property type="entry name" value="PRE-MRNA SPLICING FACTOR"/>
    <property type="match status" value="1"/>
</dbReference>
<comment type="subcellular location">
    <subcellularLocation>
        <location evidence="1">Nucleus</location>
    </subcellularLocation>
</comment>
<sequence>MSRQGAVKNRAPAPIQISAEQILREAADRQEPFVKEPTVKIHDAEEYQAYLVGRRKNYEDNIRYRRDHIGTWVKYAKFEEQNKEFERARSIYERCLEVTHRSGELWLRYAEFEMRSEFLNHARNVLDRAVAILPRIDFLWYKYVYMEELTGNVSHCRAVFERWMLWIPDDNAWLSFARFEMRCGEPNRAQGVMSRYVETYPSAKSFLKYAKFSEYELKDYDLARKVFEETLKNLDEDEIIENPKVFQNFANFEERRGEHERARLIYLHAVKMLNLDGESTNKLRRDLYSSYMRFEKKHGDKKGIENLVKLQKTREYEQRIQKDSLDYDAYFDYAKLLVDDDNFAQVRDIYERGLGALPPGNEKKYWKRYIYLWINYALFEEINCGDVSRACEVYLACLDLIPHNLFTFSKIWIYCAKAHIRANKLAECRKILGKGIGILSKSKLIAELKKVIEAYLAIELALGEVERCRQIHLKYLELVPQNSQEWTTFAQLESNLGESERARAIFELAINQEELDMPEAVWKSYIDFEINEGEFDRVRSLYQRLLEKTSHVKVWISFAQFEALQDVDTSRKVFQQGYDALKQEALKEERVLLLDAWRVLEKREGTSTSVGKVESMMPRRVKRRRMVGDQEWEEYFDYHFPDDKEDGTGSLRILEMAAKWKQQQQDEDSDSSSDGE</sequence>
<evidence type="ECO:0000256" key="3">
    <source>
        <dbReference type="ARBA" id="ARBA00022664"/>
    </source>
</evidence>
<evidence type="ECO:0000313" key="11">
    <source>
        <dbReference type="EMBL" id="CAD9584122.1"/>
    </source>
</evidence>
<dbReference type="InterPro" id="IPR055430">
    <property type="entry name" value="HAT_Syf1_CNRKL1_C"/>
</dbReference>
<proteinExistence type="inferred from homology"/>
<keyword evidence="5" id="KW-0677">Repeat</keyword>
<dbReference type="PANTHER" id="PTHR11246:SF3">
    <property type="entry name" value="CROOKED NECK-LIKE PROTEIN 1"/>
    <property type="match status" value="1"/>
</dbReference>
<gene>
    <name evidence="11" type="ORF">LDAN0321_LOCUS11202</name>
</gene>
<evidence type="ECO:0000256" key="2">
    <source>
        <dbReference type="ARBA" id="ARBA00008644"/>
    </source>
</evidence>
<dbReference type="InterPro" id="IPR045075">
    <property type="entry name" value="Syf1-like"/>
</dbReference>
<evidence type="ECO:0000256" key="6">
    <source>
        <dbReference type="ARBA" id="ARBA00023187"/>
    </source>
</evidence>
<dbReference type="GO" id="GO:0071014">
    <property type="term" value="C:post-mRNA release spliceosomal complex"/>
    <property type="evidence" value="ECO:0007669"/>
    <property type="project" value="TreeGrafter"/>
</dbReference>
<dbReference type="InterPro" id="IPR011990">
    <property type="entry name" value="TPR-like_helical_dom_sf"/>
</dbReference>
<keyword evidence="6" id="KW-0508">mRNA splicing</keyword>
<dbReference type="GO" id="GO:0071011">
    <property type="term" value="C:precatalytic spliceosome"/>
    <property type="evidence" value="ECO:0007669"/>
    <property type="project" value="TreeGrafter"/>
</dbReference>
<keyword evidence="4" id="KW-0747">Spliceosome</keyword>
<evidence type="ECO:0000259" key="9">
    <source>
        <dbReference type="Pfam" id="PF23231"/>
    </source>
</evidence>
<dbReference type="AlphaFoldDB" id="A0A7S2P9P2"/>
<protein>
    <recommendedName>
        <fullName evidence="12">Suppressor of forked domain-containing protein</fullName>
    </recommendedName>
</protein>
<reference evidence="11" key="1">
    <citation type="submission" date="2021-01" db="EMBL/GenBank/DDBJ databases">
        <authorList>
            <person name="Corre E."/>
            <person name="Pelletier E."/>
            <person name="Niang G."/>
            <person name="Scheremetjew M."/>
            <person name="Finn R."/>
            <person name="Kale V."/>
            <person name="Holt S."/>
            <person name="Cochrane G."/>
            <person name="Meng A."/>
            <person name="Brown T."/>
            <person name="Cohen L."/>
        </authorList>
    </citation>
    <scope>NUCLEOTIDE SEQUENCE</scope>
    <source>
        <strain evidence="11">B650</strain>
    </source>
</reference>
<dbReference type="GO" id="GO:0000974">
    <property type="term" value="C:Prp19 complex"/>
    <property type="evidence" value="ECO:0007669"/>
    <property type="project" value="TreeGrafter"/>
</dbReference>